<protein>
    <submittedName>
        <fullName evidence="4">ABC transporter ATP-binding protein</fullName>
    </submittedName>
</protein>
<dbReference type="PROSITE" id="PS50893">
    <property type="entry name" value="ABC_TRANSPORTER_2"/>
    <property type="match status" value="1"/>
</dbReference>
<evidence type="ECO:0000256" key="2">
    <source>
        <dbReference type="ARBA" id="ARBA00022840"/>
    </source>
</evidence>
<sequence length="246" mass="26962">MQPTITVQDLEQGYGKTIILKDINLTVNQGQILALIGPSGSGKSTLIKSIMGMLLPKQGQVRVLDTPMPNRLILGKIGFMAQSDALYQGLTGKENLEFFGSLLGMNQAKIHAQLDYVTGIVNLGPHLDKFVKDYSGGMKRRLSLAISLLGQPQILILDEPTVGIDPELRAHIWDELHKLAQQGCTILLTTHVMEDAEQADQLLMIRRGEAIAQGSPQGLLDQFEVKQIEQVFIKAGRNQDARLGSN</sequence>
<evidence type="ECO:0000313" key="4">
    <source>
        <dbReference type="EMBL" id="USS89532.1"/>
    </source>
</evidence>
<evidence type="ECO:0000259" key="3">
    <source>
        <dbReference type="PROSITE" id="PS50893"/>
    </source>
</evidence>
<evidence type="ECO:0000313" key="5">
    <source>
        <dbReference type="Proteomes" id="UP001055911"/>
    </source>
</evidence>
<dbReference type="InterPro" id="IPR027417">
    <property type="entry name" value="P-loop_NTPase"/>
</dbReference>
<dbReference type="PROSITE" id="PS00211">
    <property type="entry name" value="ABC_TRANSPORTER_1"/>
    <property type="match status" value="1"/>
</dbReference>
<dbReference type="SMART" id="SM00382">
    <property type="entry name" value="AAA"/>
    <property type="match status" value="1"/>
</dbReference>
<dbReference type="GO" id="GO:0016887">
    <property type="term" value="F:ATP hydrolysis activity"/>
    <property type="evidence" value="ECO:0007669"/>
    <property type="project" value="InterPro"/>
</dbReference>
<dbReference type="PANTHER" id="PTHR43038">
    <property type="entry name" value="ATP-BINDING CASSETTE, SUB-FAMILY H, MEMBER 1"/>
    <property type="match status" value="1"/>
</dbReference>
<keyword evidence="2 4" id="KW-0067">ATP-binding</keyword>
<dbReference type="CDD" id="cd03230">
    <property type="entry name" value="ABC_DR_subfamily_A"/>
    <property type="match status" value="1"/>
</dbReference>
<dbReference type="Proteomes" id="UP001055911">
    <property type="component" value="Chromosome"/>
</dbReference>
<reference evidence="4" key="1">
    <citation type="submission" date="2022-05" db="EMBL/GenBank/DDBJ databases">
        <authorList>
            <person name="Oliphant S.A."/>
            <person name="Watson-Haigh N.S."/>
            <person name="Sumby K.M."/>
            <person name="Gardner J.M."/>
            <person name="Jiranek V."/>
        </authorList>
    </citation>
    <scope>NUCLEOTIDE SEQUENCE</scope>
    <source>
        <strain evidence="4">KI4_B1</strain>
    </source>
</reference>
<dbReference type="Pfam" id="PF00005">
    <property type="entry name" value="ABC_tran"/>
    <property type="match status" value="1"/>
</dbReference>
<dbReference type="EMBL" id="CP097119">
    <property type="protein sequence ID" value="USS89532.1"/>
    <property type="molecule type" value="Genomic_DNA"/>
</dbReference>
<dbReference type="InterPro" id="IPR003593">
    <property type="entry name" value="AAA+_ATPase"/>
</dbReference>
<dbReference type="SUPFAM" id="SSF52540">
    <property type="entry name" value="P-loop containing nucleoside triphosphate hydrolases"/>
    <property type="match status" value="1"/>
</dbReference>
<organism evidence="4 5">
    <name type="scientific">Fructilactobacillus cliffordii</name>
    <dbReference type="NCBI Taxonomy" id="2940299"/>
    <lineage>
        <taxon>Bacteria</taxon>
        <taxon>Bacillati</taxon>
        <taxon>Bacillota</taxon>
        <taxon>Bacilli</taxon>
        <taxon>Lactobacillales</taxon>
        <taxon>Lactobacillaceae</taxon>
        <taxon>Fructilactobacillus</taxon>
    </lineage>
</organism>
<dbReference type="PANTHER" id="PTHR43038:SF3">
    <property type="entry name" value="ABC TRANSPORTER G FAMILY MEMBER 20 ISOFORM X1"/>
    <property type="match status" value="1"/>
</dbReference>
<dbReference type="Gene3D" id="3.40.50.300">
    <property type="entry name" value="P-loop containing nucleotide triphosphate hydrolases"/>
    <property type="match status" value="1"/>
</dbReference>
<gene>
    <name evidence="4" type="ORF">M3M40_01730</name>
</gene>
<dbReference type="GO" id="GO:0005524">
    <property type="term" value="F:ATP binding"/>
    <property type="evidence" value="ECO:0007669"/>
    <property type="project" value="UniProtKB-KW"/>
</dbReference>
<dbReference type="InterPro" id="IPR017871">
    <property type="entry name" value="ABC_transporter-like_CS"/>
</dbReference>
<evidence type="ECO:0000256" key="1">
    <source>
        <dbReference type="ARBA" id="ARBA00022741"/>
    </source>
</evidence>
<accession>A0A9Q8ZS68</accession>
<keyword evidence="5" id="KW-1185">Reference proteome</keyword>
<feature type="domain" description="ABC transporter" evidence="3">
    <location>
        <begin position="5"/>
        <end position="232"/>
    </location>
</feature>
<proteinExistence type="predicted"/>
<dbReference type="AlphaFoldDB" id="A0A9Q8ZS68"/>
<name>A0A9Q8ZS68_9LACO</name>
<dbReference type="InterPro" id="IPR003439">
    <property type="entry name" value="ABC_transporter-like_ATP-bd"/>
</dbReference>
<keyword evidence="1" id="KW-0547">Nucleotide-binding</keyword>